<dbReference type="InterPro" id="IPR046938">
    <property type="entry name" value="DNA_clamp_sf"/>
</dbReference>
<comment type="function">
    <text evidence="10">Confers DNA tethering and processivity to DNA polymerases and other proteins. Acts as a clamp, forming a ring around DNA (a reaction catalyzed by the clamp-loading complex) which diffuses in an ATP-independent manner freely and bidirectionally along dsDNA. Initially characterized for its ability to contact the catalytic subunit of DNA polymerase III (Pol III), a complex, multichain enzyme responsible for most of the replicative synthesis in bacteria; Pol III exhibits 3'-5' exonuclease proofreading activity. The beta chain is required for initiation of replication as well as for processivity of DNA replication.</text>
</comment>
<keyword evidence="7 10" id="KW-0235">DNA replication</keyword>
<evidence type="ECO:0000256" key="7">
    <source>
        <dbReference type="ARBA" id="ARBA00022705"/>
    </source>
</evidence>
<keyword evidence="9" id="KW-0238">DNA-binding</keyword>
<organism evidence="14">
    <name type="scientific">uncultured Thiotrichaceae bacterium</name>
    <dbReference type="NCBI Taxonomy" id="298394"/>
    <lineage>
        <taxon>Bacteria</taxon>
        <taxon>Pseudomonadati</taxon>
        <taxon>Pseudomonadota</taxon>
        <taxon>Gammaproteobacteria</taxon>
        <taxon>Thiotrichales</taxon>
        <taxon>Thiotrichaceae</taxon>
        <taxon>environmental samples</taxon>
    </lineage>
</organism>
<accession>A0A6S6TNP5</accession>
<feature type="domain" description="DNA polymerase III beta sliding clamp central" evidence="12">
    <location>
        <begin position="130"/>
        <end position="246"/>
    </location>
</feature>
<reference evidence="14" key="1">
    <citation type="submission" date="2020-01" db="EMBL/GenBank/DDBJ databases">
        <authorList>
            <person name="Meier V. D."/>
            <person name="Meier V D."/>
        </authorList>
    </citation>
    <scope>NUCLEOTIDE SEQUENCE</scope>
    <source>
        <strain evidence="14">HLG_WM_MAG_07</strain>
    </source>
</reference>
<dbReference type="PANTHER" id="PTHR30478">
    <property type="entry name" value="DNA POLYMERASE III SUBUNIT BETA"/>
    <property type="match status" value="1"/>
</dbReference>
<feature type="domain" description="DNA polymerase III beta sliding clamp N-terminal" evidence="11">
    <location>
        <begin position="1"/>
        <end position="120"/>
    </location>
</feature>
<dbReference type="InterPro" id="IPR022634">
    <property type="entry name" value="DNA_polIII_beta_N"/>
</dbReference>
<comment type="similarity">
    <text evidence="2 10">Belongs to the beta sliding clamp family.</text>
</comment>
<dbReference type="EMBL" id="CACVAY010000110">
    <property type="protein sequence ID" value="CAA6822522.1"/>
    <property type="molecule type" value="Genomic_DNA"/>
</dbReference>
<evidence type="ECO:0000256" key="10">
    <source>
        <dbReference type="PIRNR" id="PIRNR000804"/>
    </source>
</evidence>
<comment type="subcellular location">
    <subcellularLocation>
        <location evidence="1 10">Cytoplasm</location>
    </subcellularLocation>
</comment>
<gene>
    <name evidence="14" type="ORF">HELGO_WM6359</name>
</gene>
<evidence type="ECO:0000256" key="2">
    <source>
        <dbReference type="ARBA" id="ARBA00010752"/>
    </source>
</evidence>
<evidence type="ECO:0000256" key="1">
    <source>
        <dbReference type="ARBA" id="ARBA00004496"/>
    </source>
</evidence>
<protein>
    <recommendedName>
        <fullName evidence="3 10">Beta sliding clamp</fullName>
    </recommendedName>
</protein>
<keyword evidence="4 10" id="KW-0963">Cytoplasm</keyword>
<feature type="domain" description="DNA polymerase III beta sliding clamp C-terminal" evidence="13">
    <location>
        <begin position="250"/>
        <end position="368"/>
    </location>
</feature>
<dbReference type="PIRSF" id="PIRSF000804">
    <property type="entry name" value="DNA_pol_III_b"/>
    <property type="match status" value="1"/>
</dbReference>
<proteinExistence type="inferred from homology"/>
<dbReference type="SMART" id="SM00480">
    <property type="entry name" value="POL3Bc"/>
    <property type="match status" value="1"/>
</dbReference>
<dbReference type="Gene3D" id="3.10.150.10">
    <property type="entry name" value="DNA Polymerase III, subunit A, domain 2"/>
    <property type="match status" value="1"/>
</dbReference>
<dbReference type="AlphaFoldDB" id="A0A6S6TNP5"/>
<evidence type="ECO:0000259" key="12">
    <source>
        <dbReference type="Pfam" id="PF02767"/>
    </source>
</evidence>
<dbReference type="InterPro" id="IPR022637">
    <property type="entry name" value="DNA_polIII_beta_cen"/>
</dbReference>
<evidence type="ECO:0000259" key="13">
    <source>
        <dbReference type="Pfam" id="PF02768"/>
    </source>
</evidence>
<dbReference type="Pfam" id="PF02768">
    <property type="entry name" value="DNA_pol3_beta_3"/>
    <property type="match status" value="1"/>
</dbReference>
<dbReference type="GO" id="GO:0003887">
    <property type="term" value="F:DNA-directed DNA polymerase activity"/>
    <property type="evidence" value="ECO:0007669"/>
    <property type="project" value="UniProtKB-UniRule"/>
</dbReference>
<keyword evidence="8 10" id="KW-0239">DNA-directed DNA polymerase</keyword>
<dbReference type="InterPro" id="IPR022635">
    <property type="entry name" value="DNA_polIII_beta_C"/>
</dbReference>
<evidence type="ECO:0000259" key="11">
    <source>
        <dbReference type="Pfam" id="PF00712"/>
    </source>
</evidence>
<evidence type="ECO:0000256" key="6">
    <source>
        <dbReference type="ARBA" id="ARBA00022695"/>
    </source>
</evidence>
<sequence length="369" mass="41285">MKLRVNRESILDVLEKVIGAVEHKSTTPVLTNVLLKASDKGLQITGTDLDTEISGYINNTGIEKAGETCVSARKLFDICKALPPENFIDIKQEDSTLILESSRSRFELLTLPSDDFPLLDDIEFSVDFELAENTFFGLMSKTAFAMAAQDVRYYLNGMLFQLDEKQLTTVATDGHRLALSKTEEISYSGRDSMNIIVPRKGINELVRLLKSDSSVSLKVLLSSNHLRLVIDNIRFTSKLIDGKYPDYQAAIPASSQHILKIDRTMLRDTLTRVAILSNEKFRGVLLRFSENLLTLQSNNPERESAKETVDIDYKGDIFEVGFNVRYLQDAISHLSGEEISLALNSVESSTLIQSLDDPDTINVVMPVRL</sequence>
<dbReference type="InterPro" id="IPR001001">
    <property type="entry name" value="DNA_polIII_beta"/>
</dbReference>
<dbReference type="GO" id="GO:0003677">
    <property type="term" value="F:DNA binding"/>
    <property type="evidence" value="ECO:0007669"/>
    <property type="project" value="UniProtKB-UniRule"/>
</dbReference>
<dbReference type="PANTHER" id="PTHR30478:SF0">
    <property type="entry name" value="BETA SLIDING CLAMP"/>
    <property type="match status" value="1"/>
</dbReference>
<evidence type="ECO:0000256" key="9">
    <source>
        <dbReference type="ARBA" id="ARBA00023125"/>
    </source>
</evidence>
<keyword evidence="5 10" id="KW-0808">Transferase</keyword>
<comment type="subunit">
    <text evidence="10">Forms a ring-shaped head-to-tail homodimer around DNA.</text>
</comment>
<dbReference type="GO" id="GO:0005737">
    <property type="term" value="C:cytoplasm"/>
    <property type="evidence" value="ECO:0007669"/>
    <property type="project" value="UniProtKB-SubCell"/>
</dbReference>
<dbReference type="GO" id="GO:0006271">
    <property type="term" value="P:DNA strand elongation involved in DNA replication"/>
    <property type="evidence" value="ECO:0007669"/>
    <property type="project" value="TreeGrafter"/>
</dbReference>
<evidence type="ECO:0000256" key="5">
    <source>
        <dbReference type="ARBA" id="ARBA00022679"/>
    </source>
</evidence>
<keyword evidence="6 10" id="KW-0548">Nucleotidyltransferase</keyword>
<dbReference type="Pfam" id="PF02767">
    <property type="entry name" value="DNA_pol3_beta_2"/>
    <property type="match status" value="1"/>
</dbReference>
<dbReference type="Pfam" id="PF00712">
    <property type="entry name" value="DNA_pol3_beta"/>
    <property type="match status" value="1"/>
</dbReference>
<evidence type="ECO:0000256" key="3">
    <source>
        <dbReference type="ARBA" id="ARBA00021035"/>
    </source>
</evidence>
<dbReference type="Gene3D" id="3.70.10.10">
    <property type="match status" value="1"/>
</dbReference>
<name>A0A6S6TNP5_9GAMM</name>
<evidence type="ECO:0000256" key="4">
    <source>
        <dbReference type="ARBA" id="ARBA00022490"/>
    </source>
</evidence>
<dbReference type="CDD" id="cd00140">
    <property type="entry name" value="beta_clamp"/>
    <property type="match status" value="1"/>
</dbReference>
<evidence type="ECO:0000313" key="14">
    <source>
        <dbReference type="EMBL" id="CAA6822522.1"/>
    </source>
</evidence>
<dbReference type="NCBIfam" id="TIGR00663">
    <property type="entry name" value="dnan"/>
    <property type="match status" value="1"/>
</dbReference>
<dbReference type="GO" id="GO:0008408">
    <property type="term" value="F:3'-5' exonuclease activity"/>
    <property type="evidence" value="ECO:0007669"/>
    <property type="project" value="InterPro"/>
</dbReference>
<evidence type="ECO:0000256" key="8">
    <source>
        <dbReference type="ARBA" id="ARBA00022932"/>
    </source>
</evidence>
<dbReference type="GO" id="GO:0009360">
    <property type="term" value="C:DNA polymerase III complex"/>
    <property type="evidence" value="ECO:0007669"/>
    <property type="project" value="InterPro"/>
</dbReference>
<dbReference type="SUPFAM" id="SSF55979">
    <property type="entry name" value="DNA clamp"/>
    <property type="match status" value="3"/>
</dbReference>